<dbReference type="Proteomes" id="UP000001514">
    <property type="component" value="Unassembled WGS sequence"/>
</dbReference>
<evidence type="ECO:0000259" key="1">
    <source>
        <dbReference type="PROSITE" id="PS50927"/>
    </source>
</evidence>
<evidence type="ECO:0000313" key="2">
    <source>
        <dbReference type="EMBL" id="EFJ21902.1"/>
    </source>
</evidence>
<feature type="domain" description="Bulb-type lectin" evidence="1">
    <location>
        <begin position="182"/>
        <end position="296"/>
    </location>
</feature>
<dbReference type="InterPro" id="IPR036426">
    <property type="entry name" value="Bulb-type_lectin_dom_sf"/>
</dbReference>
<dbReference type="InParanoid" id="D8S1S4"/>
<name>D8S1S4_SELML</name>
<dbReference type="AlphaFoldDB" id="D8S1S4"/>
<dbReference type="InterPro" id="IPR001480">
    <property type="entry name" value="Bulb-type_lectin_dom"/>
</dbReference>
<dbReference type="KEGG" id="smo:SELMODRAFT_417224"/>
<sequence length="305" mass="33901">MDDLKRPTGSKLLECTLMCCSGFVLVVLVPEESVYEKGLKHSMKLGKQKDMFDPVDHADLIISELDFEIKKKKKETTTHSLYLCNSKPITGANVESGKYKNVLLFDTDTTNTPQTNHFVLLRGAYGTKNTWSCILVDHKSTLKLCVQRCTKVTLKPKAFQSTLLTTQQCQITILSFFVGLINVVLPFSKVIHAHGSLTCPSGQYFLAIQEDGKCLLYSAAKPDAAHTFWAVDSNRGAAMTVNNVGEFIVMDKNEKPVFKSPGGPFPLDEGYKLVLENDGNMVLYSSKDVPVWNSESAKRFMEVLA</sequence>
<accession>D8S1S4</accession>
<protein>
    <recommendedName>
        <fullName evidence="1">Bulb-type lectin domain-containing protein</fullName>
    </recommendedName>
</protein>
<dbReference type="HOGENOM" id="CLU_913365_0_0_1"/>
<dbReference type="Gene3D" id="2.90.10.10">
    <property type="entry name" value="Bulb-type lectin domain"/>
    <property type="match status" value="1"/>
</dbReference>
<dbReference type="Gramene" id="EFJ21902">
    <property type="protein sequence ID" value="EFJ21902"/>
    <property type="gene ID" value="SELMODRAFT_417224"/>
</dbReference>
<dbReference type="SUPFAM" id="SSF51110">
    <property type="entry name" value="alpha-D-mannose-specific plant lectins"/>
    <property type="match status" value="1"/>
</dbReference>
<organism evidence="3">
    <name type="scientific">Selaginella moellendorffii</name>
    <name type="common">Spikemoss</name>
    <dbReference type="NCBI Taxonomy" id="88036"/>
    <lineage>
        <taxon>Eukaryota</taxon>
        <taxon>Viridiplantae</taxon>
        <taxon>Streptophyta</taxon>
        <taxon>Embryophyta</taxon>
        <taxon>Tracheophyta</taxon>
        <taxon>Lycopodiopsida</taxon>
        <taxon>Selaginellales</taxon>
        <taxon>Selaginellaceae</taxon>
        <taxon>Selaginella</taxon>
    </lineage>
</organism>
<dbReference type="EMBL" id="GL377598">
    <property type="protein sequence ID" value="EFJ21902.1"/>
    <property type="molecule type" value="Genomic_DNA"/>
</dbReference>
<evidence type="ECO:0000313" key="3">
    <source>
        <dbReference type="Proteomes" id="UP000001514"/>
    </source>
</evidence>
<dbReference type="PROSITE" id="PS50927">
    <property type="entry name" value="BULB_LECTIN"/>
    <property type="match status" value="1"/>
</dbReference>
<keyword evidence="3" id="KW-1185">Reference proteome</keyword>
<gene>
    <name evidence="2" type="ORF">SELMODRAFT_417224</name>
</gene>
<reference evidence="2 3" key="1">
    <citation type="journal article" date="2011" name="Science">
        <title>The Selaginella genome identifies genetic changes associated with the evolution of vascular plants.</title>
        <authorList>
            <person name="Banks J.A."/>
            <person name="Nishiyama T."/>
            <person name="Hasebe M."/>
            <person name="Bowman J.L."/>
            <person name="Gribskov M."/>
            <person name="dePamphilis C."/>
            <person name="Albert V.A."/>
            <person name="Aono N."/>
            <person name="Aoyama T."/>
            <person name="Ambrose B.A."/>
            <person name="Ashton N.W."/>
            <person name="Axtell M.J."/>
            <person name="Barker E."/>
            <person name="Barker M.S."/>
            <person name="Bennetzen J.L."/>
            <person name="Bonawitz N.D."/>
            <person name="Chapple C."/>
            <person name="Cheng C."/>
            <person name="Correa L.G."/>
            <person name="Dacre M."/>
            <person name="DeBarry J."/>
            <person name="Dreyer I."/>
            <person name="Elias M."/>
            <person name="Engstrom E.M."/>
            <person name="Estelle M."/>
            <person name="Feng L."/>
            <person name="Finet C."/>
            <person name="Floyd S.K."/>
            <person name="Frommer W.B."/>
            <person name="Fujita T."/>
            <person name="Gramzow L."/>
            <person name="Gutensohn M."/>
            <person name="Harholt J."/>
            <person name="Hattori M."/>
            <person name="Heyl A."/>
            <person name="Hirai T."/>
            <person name="Hiwatashi Y."/>
            <person name="Ishikawa M."/>
            <person name="Iwata M."/>
            <person name="Karol K.G."/>
            <person name="Koehler B."/>
            <person name="Kolukisaoglu U."/>
            <person name="Kubo M."/>
            <person name="Kurata T."/>
            <person name="Lalonde S."/>
            <person name="Li K."/>
            <person name="Li Y."/>
            <person name="Litt A."/>
            <person name="Lyons E."/>
            <person name="Manning G."/>
            <person name="Maruyama T."/>
            <person name="Michael T.P."/>
            <person name="Mikami K."/>
            <person name="Miyazaki S."/>
            <person name="Morinaga S."/>
            <person name="Murata T."/>
            <person name="Mueller-Roeber B."/>
            <person name="Nelson D.R."/>
            <person name="Obara M."/>
            <person name="Oguri Y."/>
            <person name="Olmstead R.G."/>
            <person name="Onodera N."/>
            <person name="Petersen B.L."/>
            <person name="Pils B."/>
            <person name="Prigge M."/>
            <person name="Rensing S.A."/>
            <person name="Riano-Pachon D.M."/>
            <person name="Roberts A.W."/>
            <person name="Sato Y."/>
            <person name="Scheller H.V."/>
            <person name="Schulz B."/>
            <person name="Schulz C."/>
            <person name="Shakirov E.V."/>
            <person name="Shibagaki N."/>
            <person name="Shinohara N."/>
            <person name="Shippen D.E."/>
            <person name="Soerensen I."/>
            <person name="Sotooka R."/>
            <person name="Sugimoto N."/>
            <person name="Sugita M."/>
            <person name="Sumikawa N."/>
            <person name="Tanurdzic M."/>
            <person name="Theissen G."/>
            <person name="Ulvskov P."/>
            <person name="Wakazuki S."/>
            <person name="Weng J.K."/>
            <person name="Willats W.W."/>
            <person name="Wipf D."/>
            <person name="Wolf P.G."/>
            <person name="Yang L."/>
            <person name="Zimmer A.D."/>
            <person name="Zhu Q."/>
            <person name="Mitros T."/>
            <person name="Hellsten U."/>
            <person name="Loque D."/>
            <person name="Otillar R."/>
            <person name="Salamov A."/>
            <person name="Schmutz J."/>
            <person name="Shapiro H."/>
            <person name="Lindquist E."/>
            <person name="Lucas S."/>
            <person name="Rokhsar D."/>
            <person name="Grigoriev I.V."/>
        </authorList>
    </citation>
    <scope>NUCLEOTIDE SEQUENCE [LARGE SCALE GENOMIC DNA]</scope>
</reference>
<proteinExistence type="predicted"/>